<evidence type="ECO:0000313" key="1">
    <source>
        <dbReference type="EMBL" id="KAJ7393194.1"/>
    </source>
</evidence>
<gene>
    <name evidence="1" type="ORF">OS493_006162</name>
</gene>
<proteinExistence type="predicted"/>
<dbReference type="EMBL" id="MU825398">
    <property type="protein sequence ID" value="KAJ7393194.1"/>
    <property type="molecule type" value="Genomic_DNA"/>
</dbReference>
<accession>A0A9X0DCN6</accession>
<evidence type="ECO:0000313" key="2">
    <source>
        <dbReference type="Proteomes" id="UP001163046"/>
    </source>
</evidence>
<organism evidence="1 2">
    <name type="scientific">Desmophyllum pertusum</name>
    <dbReference type="NCBI Taxonomy" id="174260"/>
    <lineage>
        <taxon>Eukaryota</taxon>
        <taxon>Metazoa</taxon>
        <taxon>Cnidaria</taxon>
        <taxon>Anthozoa</taxon>
        <taxon>Hexacorallia</taxon>
        <taxon>Scleractinia</taxon>
        <taxon>Caryophylliina</taxon>
        <taxon>Caryophylliidae</taxon>
        <taxon>Desmophyllum</taxon>
    </lineage>
</organism>
<dbReference type="AlphaFoldDB" id="A0A9X0DCN6"/>
<dbReference type="Proteomes" id="UP001163046">
    <property type="component" value="Unassembled WGS sequence"/>
</dbReference>
<comment type="caution">
    <text evidence="1">The sequence shown here is derived from an EMBL/GenBank/DDBJ whole genome shotgun (WGS) entry which is preliminary data.</text>
</comment>
<protein>
    <submittedName>
        <fullName evidence="1">Uncharacterized protein</fullName>
    </submittedName>
</protein>
<reference evidence="1" key="1">
    <citation type="submission" date="2023-01" db="EMBL/GenBank/DDBJ databases">
        <title>Genome assembly of the deep-sea coral Lophelia pertusa.</title>
        <authorList>
            <person name="Herrera S."/>
            <person name="Cordes E."/>
        </authorList>
    </citation>
    <scope>NUCLEOTIDE SEQUENCE</scope>
    <source>
        <strain evidence="1">USNM1676648</strain>
        <tissue evidence="1">Polyp</tissue>
    </source>
</reference>
<sequence length="149" mass="16724">MVTRLTHEALQYSKLFYIITMAEGLSELCGFIQLMRYKTTTMHALCGILAEQARRLGDTAETFLVSTFLIHSCGGIAIANSDLGANGNRLLMKLKGKKSLNVEPNTKDNHDDNNNYVNDFRSIQKHIDLESPIMLQDNVSARPVEYNES</sequence>
<keyword evidence="2" id="KW-1185">Reference proteome</keyword>
<name>A0A9X0DCN6_9CNID</name>